<dbReference type="PRINTS" id="PR00071">
    <property type="entry name" value="HMGCOARDTASE"/>
</dbReference>
<dbReference type="Gene3D" id="3.90.770.10">
    <property type="entry name" value="3-hydroxy-3-methylglutaryl-coenzyme A Reductase, Chain A, domain 2"/>
    <property type="match status" value="1"/>
</dbReference>
<proteinExistence type="predicted"/>
<dbReference type="GO" id="GO:0008299">
    <property type="term" value="P:isoprenoid biosynthetic process"/>
    <property type="evidence" value="ECO:0007669"/>
    <property type="project" value="TreeGrafter"/>
</dbReference>
<dbReference type="GO" id="GO:0004420">
    <property type="term" value="F:hydroxymethylglutaryl-CoA reductase (NADPH) activity"/>
    <property type="evidence" value="ECO:0007669"/>
    <property type="project" value="InterPro"/>
</dbReference>
<dbReference type="Pfam" id="PF00368">
    <property type="entry name" value="HMG-CoA_red"/>
    <property type="match status" value="1"/>
</dbReference>
<organism evidence="1 2">
    <name type="scientific">Brassica oleracea var. oleracea</name>
    <dbReference type="NCBI Taxonomy" id="109376"/>
    <lineage>
        <taxon>Eukaryota</taxon>
        <taxon>Viridiplantae</taxon>
        <taxon>Streptophyta</taxon>
        <taxon>Embryophyta</taxon>
        <taxon>Tracheophyta</taxon>
        <taxon>Spermatophyta</taxon>
        <taxon>Magnoliopsida</taxon>
        <taxon>eudicotyledons</taxon>
        <taxon>Gunneridae</taxon>
        <taxon>Pentapetalae</taxon>
        <taxon>rosids</taxon>
        <taxon>malvids</taxon>
        <taxon>Brassicales</taxon>
        <taxon>Brassicaceae</taxon>
        <taxon>Brassiceae</taxon>
        <taxon>Brassica</taxon>
    </lineage>
</organism>
<dbReference type="eggNOG" id="KOG2480">
    <property type="taxonomic scope" value="Eukaryota"/>
</dbReference>
<dbReference type="InterPro" id="IPR023074">
    <property type="entry name" value="HMG_CoA_Rdtase_cat_sf"/>
</dbReference>
<reference evidence="1" key="2">
    <citation type="submission" date="2015-03" db="UniProtKB">
        <authorList>
            <consortium name="EnsemblPlants"/>
        </authorList>
    </citation>
    <scope>IDENTIFICATION</scope>
</reference>
<dbReference type="GO" id="GO:0005778">
    <property type="term" value="C:peroxisomal membrane"/>
    <property type="evidence" value="ECO:0007669"/>
    <property type="project" value="TreeGrafter"/>
</dbReference>
<dbReference type="GO" id="GO:0005789">
    <property type="term" value="C:endoplasmic reticulum membrane"/>
    <property type="evidence" value="ECO:0007669"/>
    <property type="project" value="TreeGrafter"/>
</dbReference>
<protein>
    <submittedName>
        <fullName evidence="1">Uncharacterized protein</fullName>
    </submittedName>
</protein>
<dbReference type="GO" id="GO:0015936">
    <property type="term" value="P:coenzyme A metabolic process"/>
    <property type="evidence" value="ECO:0007669"/>
    <property type="project" value="InterPro"/>
</dbReference>
<evidence type="ECO:0000313" key="2">
    <source>
        <dbReference type="Proteomes" id="UP000032141"/>
    </source>
</evidence>
<sequence>MGPSPQHLHIFRVHLVIEGLVPYTINGDDSEIASLTLSHNQKRDREQGVENECGCFGGAQYAQESHRHFAVAGSLGGFNAHTRNIVLDVFIAISQDPAQNMESSQCITDGNRWDSGRRNAASVSVGVVKPASIKGATTI</sequence>
<dbReference type="STRING" id="109376.A0A0D3CK39"/>
<dbReference type="Proteomes" id="UP000032141">
    <property type="component" value="Chromosome C5"/>
</dbReference>
<dbReference type="PANTHER" id="PTHR10572">
    <property type="entry name" value="3-HYDROXY-3-METHYLGLUTARYL-COENZYME A REDUCTASE"/>
    <property type="match status" value="1"/>
</dbReference>
<evidence type="ECO:0000313" key="1">
    <source>
        <dbReference type="EnsemblPlants" id="Bo5g128790.1"/>
    </source>
</evidence>
<dbReference type="PANTHER" id="PTHR10572:SF24">
    <property type="entry name" value="3-HYDROXY-3-METHYLGLUTARYL-COENZYME A REDUCTASE"/>
    <property type="match status" value="1"/>
</dbReference>
<dbReference type="InterPro" id="IPR002202">
    <property type="entry name" value="HMG_CoA_Rdtase"/>
</dbReference>
<dbReference type="HOGENOM" id="CLU_1847913_0_0_1"/>
<dbReference type="Gramene" id="Bo5g128790.1">
    <property type="protein sequence ID" value="Bo5g128790.1"/>
    <property type="gene ID" value="Bo5g128790"/>
</dbReference>
<dbReference type="PROSITE" id="PS50065">
    <property type="entry name" value="HMG_COA_REDUCTASE_4"/>
    <property type="match status" value="1"/>
</dbReference>
<dbReference type="EnsemblPlants" id="Bo5g128790.1">
    <property type="protein sequence ID" value="Bo5g128790.1"/>
    <property type="gene ID" value="Bo5g128790"/>
</dbReference>
<dbReference type="SUPFAM" id="SSF56542">
    <property type="entry name" value="Substrate-binding domain of HMG-CoA reductase"/>
    <property type="match status" value="1"/>
</dbReference>
<dbReference type="InterPro" id="IPR009029">
    <property type="entry name" value="HMG_CoA_Rdtase_sub-bd_dom_sf"/>
</dbReference>
<name>A0A0D3CK39_BRAOL</name>
<reference evidence="1 2" key="1">
    <citation type="journal article" date="2014" name="Genome Biol.">
        <title>Transcriptome and methylome profiling reveals relics of genome dominance in the mesopolyploid Brassica oleracea.</title>
        <authorList>
            <person name="Parkin I.A."/>
            <person name="Koh C."/>
            <person name="Tang H."/>
            <person name="Robinson S.J."/>
            <person name="Kagale S."/>
            <person name="Clarke W.E."/>
            <person name="Town C.D."/>
            <person name="Nixon J."/>
            <person name="Krishnakumar V."/>
            <person name="Bidwell S.L."/>
            <person name="Denoeud F."/>
            <person name="Belcram H."/>
            <person name="Links M.G."/>
            <person name="Just J."/>
            <person name="Clarke C."/>
            <person name="Bender T."/>
            <person name="Huebert T."/>
            <person name="Mason A.S."/>
            <person name="Pires J.C."/>
            <person name="Barker G."/>
            <person name="Moore J."/>
            <person name="Walley P.G."/>
            <person name="Manoli S."/>
            <person name="Batley J."/>
            <person name="Edwards D."/>
            <person name="Nelson M.N."/>
            <person name="Wang X."/>
            <person name="Paterson A.H."/>
            <person name="King G."/>
            <person name="Bancroft I."/>
            <person name="Chalhoub B."/>
            <person name="Sharpe A.G."/>
        </authorList>
    </citation>
    <scope>NUCLEOTIDE SEQUENCE</scope>
    <source>
        <strain evidence="1 2">cv. TO1000</strain>
    </source>
</reference>
<accession>A0A0D3CK39</accession>
<dbReference type="AlphaFoldDB" id="A0A0D3CK39"/>
<dbReference type="GO" id="GO:0016126">
    <property type="term" value="P:sterol biosynthetic process"/>
    <property type="evidence" value="ECO:0007669"/>
    <property type="project" value="TreeGrafter"/>
</dbReference>
<keyword evidence="2" id="KW-1185">Reference proteome</keyword>